<sequence>MIAGEPLPEAAARFLHTADAYGADPAALVSGLLPAVPLAPKTGAERRCWYFFCSAKALSGHDKRRSRAVGGGEGTWHAEKGRAALLHARPCRFHGEQLRHRPPWWFSHTPFSQF</sequence>
<dbReference type="Gramene" id="TuG1812G0600000685.01.T01">
    <property type="protein sequence ID" value="TuG1812G0600000685.01.T01"/>
    <property type="gene ID" value="TuG1812G0600000685.01"/>
</dbReference>
<evidence type="ECO:0000313" key="7">
    <source>
        <dbReference type="Proteomes" id="UP000015106"/>
    </source>
</evidence>
<name>A0A8R7QNQ4_TRIUA</name>
<keyword evidence="2" id="KW-0238">DNA-binding</keyword>
<evidence type="ECO:0000259" key="5">
    <source>
        <dbReference type="Pfam" id="PF02365"/>
    </source>
</evidence>
<evidence type="ECO:0000313" key="6">
    <source>
        <dbReference type="EnsemblPlants" id="TuG1812G0600000685.01.T01"/>
    </source>
</evidence>
<keyword evidence="7" id="KW-1185">Reference proteome</keyword>
<dbReference type="GO" id="GO:0003677">
    <property type="term" value="F:DNA binding"/>
    <property type="evidence" value="ECO:0007669"/>
    <property type="project" value="UniProtKB-KW"/>
</dbReference>
<dbReference type="GO" id="GO:0006355">
    <property type="term" value="P:regulation of DNA-templated transcription"/>
    <property type="evidence" value="ECO:0007669"/>
    <property type="project" value="InterPro"/>
</dbReference>
<dbReference type="Pfam" id="PF02365">
    <property type="entry name" value="NAM"/>
    <property type="match status" value="1"/>
</dbReference>
<keyword evidence="3" id="KW-0804">Transcription</keyword>
<evidence type="ECO:0000256" key="2">
    <source>
        <dbReference type="ARBA" id="ARBA00023125"/>
    </source>
</evidence>
<evidence type="ECO:0000256" key="3">
    <source>
        <dbReference type="ARBA" id="ARBA00023163"/>
    </source>
</evidence>
<protein>
    <recommendedName>
        <fullName evidence="5">NAC domain-containing protein</fullName>
    </recommendedName>
</protein>
<evidence type="ECO:0000256" key="1">
    <source>
        <dbReference type="ARBA" id="ARBA00023015"/>
    </source>
</evidence>
<evidence type="ECO:0000256" key="4">
    <source>
        <dbReference type="ARBA" id="ARBA00023242"/>
    </source>
</evidence>
<dbReference type="SUPFAM" id="SSF101941">
    <property type="entry name" value="NAC domain"/>
    <property type="match status" value="1"/>
</dbReference>
<proteinExistence type="predicted"/>
<dbReference type="AlphaFoldDB" id="A0A8R7QNQ4"/>
<feature type="domain" description="NAC" evidence="5">
    <location>
        <begin position="11"/>
        <end position="83"/>
    </location>
</feature>
<accession>A0A8R7QNQ4</accession>
<dbReference type="EnsemblPlants" id="TuG1812G0600000685.01.T01">
    <property type="protein sequence ID" value="TuG1812G0600000685.01.T01"/>
    <property type="gene ID" value="TuG1812G0600000685.01"/>
</dbReference>
<reference evidence="6" key="2">
    <citation type="submission" date="2018-03" db="EMBL/GenBank/DDBJ databases">
        <title>The Triticum urartu genome reveals the dynamic nature of wheat genome evolution.</title>
        <authorList>
            <person name="Ling H."/>
            <person name="Ma B."/>
            <person name="Shi X."/>
            <person name="Liu H."/>
            <person name="Dong L."/>
            <person name="Sun H."/>
            <person name="Cao Y."/>
            <person name="Gao Q."/>
            <person name="Zheng S."/>
            <person name="Li Y."/>
            <person name="Yu Y."/>
            <person name="Du H."/>
            <person name="Qi M."/>
            <person name="Li Y."/>
            <person name="Yu H."/>
            <person name="Cui Y."/>
            <person name="Wang N."/>
            <person name="Chen C."/>
            <person name="Wu H."/>
            <person name="Zhao Y."/>
            <person name="Zhang J."/>
            <person name="Li Y."/>
            <person name="Zhou W."/>
            <person name="Zhang B."/>
            <person name="Hu W."/>
            <person name="Eijk M."/>
            <person name="Tang J."/>
            <person name="Witsenboer H."/>
            <person name="Zhao S."/>
            <person name="Li Z."/>
            <person name="Zhang A."/>
            <person name="Wang D."/>
            <person name="Liang C."/>
        </authorList>
    </citation>
    <scope>NUCLEOTIDE SEQUENCE [LARGE SCALE GENOMIC DNA]</scope>
    <source>
        <strain evidence="6">cv. G1812</strain>
    </source>
</reference>
<dbReference type="Proteomes" id="UP000015106">
    <property type="component" value="Chromosome 6"/>
</dbReference>
<dbReference type="Gene3D" id="2.170.150.80">
    <property type="entry name" value="NAC domain"/>
    <property type="match status" value="1"/>
</dbReference>
<organism evidence="6 7">
    <name type="scientific">Triticum urartu</name>
    <name type="common">Red wild einkorn</name>
    <name type="synonym">Crithodium urartu</name>
    <dbReference type="NCBI Taxonomy" id="4572"/>
    <lineage>
        <taxon>Eukaryota</taxon>
        <taxon>Viridiplantae</taxon>
        <taxon>Streptophyta</taxon>
        <taxon>Embryophyta</taxon>
        <taxon>Tracheophyta</taxon>
        <taxon>Spermatophyta</taxon>
        <taxon>Magnoliopsida</taxon>
        <taxon>Liliopsida</taxon>
        <taxon>Poales</taxon>
        <taxon>Poaceae</taxon>
        <taxon>BOP clade</taxon>
        <taxon>Pooideae</taxon>
        <taxon>Triticodae</taxon>
        <taxon>Triticeae</taxon>
        <taxon>Triticinae</taxon>
        <taxon>Triticum</taxon>
    </lineage>
</organism>
<keyword evidence="4" id="KW-0539">Nucleus</keyword>
<reference evidence="6" key="3">
    <citation type="submission" date="2022-06" db="UniProtKB">
        <authorList>
            <consortium name="EnsemblPlants"/>
        </authorList>
    </citation>
    <scope>IDENTIFICATION</scope>
</reference>
<keyword evidence="1" id="KW-0805">Transcription regulation</keyword>
<dbReference type="InterPro" id="IPR003441">
    <property type="entry name" value="NAC-dom"/>
</dbReference>
<reference evidence="7" key="1">
    <citation type="journal article" date="2013" name="Nature">
        <title>Draft genome of the wheat A-genome progenitor Triticum urartu.</title>
        <authorList>
            <person name="Ling H.Q."/>
            <person name="Zhao S."/>
            <person name="Liu D."/>
            <person name="Wang J."/>
            <person name="Sun H."/>
            <person name="Zhang C."/>
            <person name="Fan H."/>
            <person name="Li D."/>
            <person name="Dong L."/>
            <person name="Tao Y."/>
            <person name="Gao C."/>
            <person name="Wu H."/>
            <person name="Li Y."/>
            <person name="Cui Y."/>
            <person name="Guo X."/>
            <person name="Zheng S."/>
            <person name="Wang B."/>
            <person name="Yu K."/>
            <person name="Liang Q."/>
            <person name="Yang W."/>
            <person name="Lou X."/>
            <person name="Chen J."/>
            <person name="Feng M."/>
            <person name="Jian J."/>
            <person name="Zhang X."/>
            <person name="Luo G."/>
            <person name="Jiang Y."/>
            <person name="Liu J."/>
            <person name="Wang Z."/>
            <person name="Sha Y."/>
            <person name="Zhang B."/>
            <person name="Wu H."/>
            <person name="Tang D."/>
            <person name="Shen Q."/>
            <person name="Xue P."/>
            <person name="Zou S."/>
            <person name="Wang X."/>
            <person name="Liu X."/>
            <person name="Wang F."/>
            <person name="Yang Y."/>
            <person name="An X."/>
            <person name="Dong Z."/>
            <person name="Zhang K."/>
            <person name="Zhang X."/>
            <person name="Luo M.C."/>
            <person name="Dvorak J."/>
            <person name="Tong Y."/>
            <person name="Wang J."/>
            <person name="Yang H."/>
            <person name="Li Z."/>
            <person name="Wang D."/>
            <person name="Zhang A."/>
            <person name="Wang J."/>
        </authorList>
    </citation>
    <scope>NUCLEOTIDE SEQUENCE</scope>
    <source>
        <strain evidence="7">cv. G1812</strain>
    </source>
</reference>
<dbReference type="InterPro" id="IPR036093">
    <property type="entry name" value="NAC_dom_sf"/>
</dbReference>